<dbReference type="VEuPathDB" id="CryptoDB:Vbra_487"/>
<dbReference type="Proteomes" id="UP000041254">
    <property type="component" value="Unassembled WGS sequence"/>
</dbReference>
<dbReference type="AlphaFoldDB" id="A0A0G4FNT3"/>
<dbReference type="InParanoid" id="A0A0G4FNT3"/>
<dbReference type="EMBL" id="CDMY01000473">
    <property type="protein sequence ID" value="CEM15883.1"/>
    <property type="molecule type" value="Genomic_DNA"/>
</dbReference>
<keyword evidence="2" id="KW-1185">Reference proteome</keyword>
<name>A0A0G4FNT3_VITBC</name>
<accession>A0A0G4FNT3</accession>
<proteinExistence type="predicted"/>
<organism evidence="1 2">
    <name type="scientific">Vitrella brassicaformis (strain CCMP3155)</name>
    <dbReference type="NCBI Taxonomy" id="1169540"/>
    <lineage>
        <taxon>Eukaryota</taxon>
        <taxon>Sar</taxon>
        <taxon>Alveolata</taxon>
        <taxon>Colpodellida</taxon>
        <taxon>Vitrellaceae</taxon>
        <taxon>Vitrella</taxon>
    </lineage>
</organism>
<reference evidence="1 2" key="1">
    <citation type="submission" date="2014-11" db="EMBL/GenBank/DDBJ databases">
        <authorList>
            <person name="Zhu J."/>
            <person name="Qi W."/>
            <person name="Song R."/>
        </authorList>
    </citation>
    <scope>NUCLEOTIDE SEQUENCE [LARGE SCALE GENOMIC DNA]</scope>
</reference>
<gene>
    <name evidence="1" type="ORF">Vbra_487</name>
</gene>
<sequence length="132" mass="14707">MKGGASGVQRMNQTLSTDFAKETYDSSLYSTRALLVQQLLHLFGALFGFIVRGLDPKNITETIEEVLEAIEDQKKGTVWIACGNYTAKKDGALKERLPEGIYKDDVASFALKDTEKRGNRFESKTVSSTFFI</sequence>
<evidence type="ECO:0000313" key="2">
    <source>
        <dbReference type="Proteomes" id="UP000041254"/>
    </source>
</evidence>
<protein>
    <submittedName>
        <fullName evidence="1">Uncharacterized protein</fullName>
    </submittedName>
</protein>
<evidence type="ECO:0000313" key="1">
    <source>
        <dbReference type="EMBL" id="CEM15883.1"/>
    </source>
</evidence>